<feature type="compositionally biased region" description="Low complexity" evidence="1">
    <location>
        <begin position="600"/>
        <end position="620"/>
    </location>
</feature>
<feature type="region of interest" description="Disordered" evidence="1">
    <location>
        <begin position="149"/>
        <end position="175"/>
    </location>
</feature>
<feature type="compositionally biased region" description="Basic and acidic residues" evidence="1">
    <location>
        <begin position="250"/>
        <end position="271"/>
    </location>
</feature>
<feature type="compositionally biased region" description="Basic residues" evidence="1">
    <location>
        <begin position="1"/>
        <end position="30"/>
    </location>
</feature>
<feature type="compositionally biased region" description="Basic and acidic residues" evidence="1">
    <location>
        <begin position="815"/>
        <end position="842"/>
    </location>
</feature>
<feature type="compositionally biased region" description="Polar residues" evidence="1">
    <location>
        <begin position="454"/>
        <end position="471"/>
    </location>
</feature>
<dbReference type="EMBL" id="HBIX01006923">
    <property type="protein sequence ID" value="CAE0712685.1"/>
    <property type="molecule type" value="Transcribed_RNA"/>
</dbReference>
<feature type="region of interest" description="Disordered" evidence="1">
    <location>
        <begin position="422"/>
        <end position="471"/>
    </location>
</feature>
<feature type="compositionally biased region" description="Acidic residues" evidence="1">
    <location>
        <begin position="497"/>
        <end position="508"/>
    </location>
</feature>
<organism evidence="2">
    <name type="scientific">Pseudo-nitzschia australis</name>
    <dbReference type="NCBI Taxonomy" id="44445"/>
    <lineage>
        <taxon>Eukaryota</taxon>
        <taxon>Sar</taxon>
        <taxon>Stramenopiles</taxon>
        <taxon>Ochrophyta</taxon>
        <taxon>Bacillariophyta</taxon>
        <taxon>Bacillariophyceae</taxon>
        <taxon>Bacillariophycidae</taxon>
        <taxon>Bacillariales</taxon>
        <taxon>Bacillariaceae</taxon>
        <taxon>Pseudo-nitzschia</taxon>
    </lineage>
</organism>
<feature type="compositionally biased region" description="Basic and acidic residues" evidence="1">
    <location>
        <begin position="42"/>
        <end position="58"/>
    </location>
</feature>
<gene>
    <name evidence="2" type="ORF">PAUS00366_LOCUS5437</name>
</gene>
<feature type="compositionally biased region" description="Low complexity" evidence="1">
    <location>
        <begin position="66"/>
        <end position="75"/>
    </location>
</feature>
<feature type="region of interest" description="Disordered" evidence="1">
    <location>
        <begin position="486"/>
        <end position="522"/>
    </location>
</feature>
<dbReference type="PANTHER" id="PTHR36812">
    <property type="entry name" value="NEUROFILAMENT TRIPLET M PROTEIN-LIKE PROTEIN"/>
    <property type="match status" value="1"/>
</dbReference>
<feature type="compositionally biased region" description="Polar residues" evidence="1">
    <location>
        <begin position="486"/>
        <end position="496"/>
    </location>
</feature>
<feature type="compositionally biased region" description="Acidic residues" evidence="1">
    <location>
        <begin position="428"/>
        <end position="452"/>
    </location>
</feature>
<evidence type="ECO:0000256" key="1">
    <source>
        <dbReference type="SAM" id="MobiDB-lite"/>
    </source>
</evidence>
<feature type="compositionally biased region" description="Polar residues" evidence="1">
    <location>
        <begin position="621"/>
        <end position="639"/>
    </location>
</feature>
<proteinExistence type="predicted"/>
<feature type="region of interest" description="Disordered" evidence="1">
    <location>
        <begin position="560"/>
        <end position="639"/>
    </location>
</feature>
<feature type="region of interest" description="Disordered" evidence="1">
    <location>
        <begin position="811"/>
        <end position="906"/>
    </location>
</feature>
<feature type="region of interest" description="Disordered" evidence="1">
    <location>
        <begin position="1"/>
        <end position="77"/>
    </location>
</feature>
<name>A0A7S4AE46_9STRA</name>
<dbReference type="PANTHER" id="PTHR36812:SF9">
    <property type="entry name" value="MYB-LIKE PROTEIN X ISOFORM X1"/>
    <property type="match status" value="1"/>
</dbReference>
<feature type="region of interest" description="Disordered" evidence="1">
    <location>
        <begin position="377"/>
        <end position="410"/>
    </location>
</feature>
<feature type="region of interest" description="Disordered" evidence="1">
    <location>
        <begin position="230"/>
        <end position="271"/>
    </location>
</feature>
<dbReference type="AlphaFoldDB" id="A0A7S4AE46"/>
<feature type="compositionally biased region" description="Basic and acidic residues" evidence="1">
    <location>
        <begin position="866"/>
        <end position="901"/>
    </location>
</feature>
<reference evidence="2" key="1">
    <citation type="submission" date="2021-01" db="EMBL/GenBank/DDBJ databases">
        <authorList>
            <person name="Corre E."/>
            <person name="Pelletier E."/>
            <person name="Niang G."/>
            <person name="Scheremetjew M."/>
            <person name="Finn R."/>
            <person name="Kale V."/>
            <person name="Holt S."/>
            <person name="Cochrane G."/>
            <person name="Meng A."/>
            <person name="Brown T."/>
            <person name="Cohen L."/>
        </authorList>
    </citation>
    <scope>NUCLEOTIDE SEQUENCE</scope>
    <source>
        <strain evidence="2">10249 10 AB</strain>
    </source>
</reference>
<feature type="compositionally biased region" description="Acidic residues" evidence="1">
    <location>
        <begin position="570"/>
        <end position="587"/>
    </location>
</feature>
<sequence length="997" mass="109893">MPRFKFVVHKAKASAQNGKKHKQEQKHNRRAMAANNVGNLLDKNDDDKQTYDDDLRHDDDDERNSKNPSNSNNGSEDFRSLEQHMLLAAAALPNLSPVYFSASSRTMRTGRSSGTLGTIGRTNTNSSKYRDLLVPSFSSHDDEEQEQDVCDGGETKAKANGLGLPNDDDDRGNQGQSMISANYEHHGRLFPSFSQQSSASCYSSSFGEYDDDETVGVSTEWVTQIDYQPRTGGVKKPESTIIRTPAGVNKENKEEEEKEQRDQPEQEEAVDNHDVSAIENSNDGNISNNFDSGDDYLKSELETAHLYYDTKRTMASSKTMSTAAASYDLSSSLPNDKTAQNESPVVATAAPPARRSFLALITNTLWVCADDDNSDDNSIIKCGRGRESSDESTLGEGPPQATHTKTSGDKEMMELTPTMCMGATVDGQCDDSNDDSDDSNDDDSSDSDEYDEYTSGSTTVGDDTETNASTTLGDYSVNLTYNYTTTGDSYTRASTLEDNEDEDEDDGEDGTRGGFSASTIGDEETLATYTDVGLASTMDDASVIGDPTLFMFNDYGEEDNVNDIGNDYNGDCDDKDTEDDQRDDFNDDNCISNINDEGYSANNNVSNSSSTNNNDDNNSNYGSQKSFQSPLSDSNRTTRSNCRLGLALGESRSISMRSTSKFRMSLYDDARDPEEEKNITGGVDGNCNTAVIDDSTDSLSYTESRSRGHVLLNSFITLSDEPNNKECDHECEEKNSSDQELFEVAPIYTIKSGEEEQSKDSDSPEQQELKLPLAALEPVAAAVATPASPEIHVSSKTVKITVTQQLKMILTDVSMDEREPEHEEPKGDHDLRDDKQTEEHKAPSRTAIVPFRPRRPNTSSFGRLIYARDDDNVNGKNEKDNNKDKDDDCTQATNHEERQDPACETPIDIIPNDSVIVTESTENTSWHSGDHNYNNTNNTKPLYRSDIPILFVEPPTIPSSPTPENTYISIDECIERGNLSPMARLRNPLSYDVLSCD</sequence>
<evidence type="ECO:0000313" key="2">
    <source>
        <dbReference type="EMBL" id="CAE0712685.1"/>
    </source>
</evidence>
<accession>A0A7S4AE46</accession>
<protein>
    <submittedName>
        <fullName evidence="2">Uncharacterized protein</fullName>
    </submittedName>
</protein>